<reference evidence="9" key="2">
    <citation type="submission" date="2025-08" db="UniProtKB">
        <authorList>
            <consortium name="Ensembl"/>
        </authorList>
    </citation>
    <scope>IDENTIFICATION</scope>
</reference>
<dbReference type="InterPro" id="IPR039797">
    <property type="entry name" value="Pecanex"/>
</dbReference>
<organism evidence="9 10">
    <name type="scientific">Hucho hucho</name>
    <name type="common">huchen</name>
    <dbReference type="NCBI Taxonomy" id="62062"/>
    <lineage>
        <taxon>Eukaryota</taxon>
        <taxon>Metazoa</taxon>
        <taxon>Chordata</taxon>
        <taxon>Craniata</taxon>
        <taxon>Vertebrata</taxon>
        <taxon>Euteleostomi</taxon>
        <taxon>Actinopterygii</taxon>
        <taxon>Neopterygii</taxon>
        <taxon>Teleostei</taxon>
        <taxon>Protacanthopterygii</taxon>
        <taxon>Salmoniformes</taxon>
        <taxon>Salmonidae</taxon>
        <taxon>Salmoninae</taxon>
        <taxon>Hucho</taxon>
    </lineage>
</organism>
<protein>
    <recommendedName>
        <fullName evidence="6">Pecanex-like protein</fullName>
    </recommendedName>
</protein>
<dbReference type="PANTHER" id="PTHR12372:SF5">
    <property type="entry name" value="PECANEX-LIKE PROTEIN 2"/>
    <property type="match status" value="1"/>
</dbReference>
<feature type="compositionally biased region" description="Polar residues" evidence="7">
    <location>
        <begin position="358"/>
        <end position="396"/>
    </location>
</feature>
<evidence type="ECO:0000256" key="2">
    <source>
        <dbReference type="ARBA" id="ARBA00010170"/>
    </source>
</evidence>
<dbReference type="Proteomes" id="UP000314982">
    <property type="component" value="Unassembled WGS sequence"/>
</dbReference>
<feature type="region of interest" description="Disordered" evidence="7">
    <location>
        <begin position="212"/>
        <end position="273"/>
    </location>
</feature>
<dbReference type="AlphaFoldDB" id="A0A4W5PIQ6"/>
<feature type="region of interest" description="Disordered" evidence="7">
    <location>
        <begin position="328"/>
        <end position="422"/>
    </location>
</feature>
<evidence type="ECO:0000256" key="5">
    <source>
        <dbReference type="ARBA" id="ARBA00023136"/>
    </source>
</evidence>
<feature type="compositionally biased region" description="Polar residues" evidence="7">
    <location>
        <begin position="253"/>
        <end position="273"/>
    </location>
</feature>
<evidence type="ECO:0000256" key="6">
    <source>
        <dbReference type="RuleBase" id="RU367089"/>
    </source>
</evidence>
<evidence type="ECO:0000256" key="3">
    <source>
        <dbReference type="ARBA" id="ARBA00022692"/>
    </source>
</evidence>
<accession>A0A4W5PIQ6</accession>
<dbReference type="PANTHER" id="PTHR12372">
    <property type="entry name" value="PECANEX"/>
    <property type="match status" value="1"/>
</dbReference>
<sequence>MDLLQKVVVPGVRMSLKLHQDHFTCLEETEEPAILYEAISNYKTSLVISHESDPAWRKAVLSSRDTLLTLRHMVDDGTDEYKIIMLYKRHLSFKVIKINKECVRGLWAGQQQELVFLRNRNPERGSIQNSKQALRNMINSSCDQPLGYPMYVSPLTTSYMGTHKQLRSIWGGPLSLDGIKTWLLSKWLRVRKDNLTSCNSGVNMEDVDCAGGSSSLSHNPNSITSQSLYQARPNRTSQADRQHTAGRREYRSRSVQPQSQRPPVTSQSGPILDSQQVPRLSTAGGQLSSQLQAAAHHRSSQVSSSSSTLSLLFGKRSFSSGLVISGLSAAEGGNTTDTQSSSSVNIAMGGPSMGGPSCRSTSRATQWTSEPYESVDATYTNTPNGVKDNTPSNDKGCTQGADKSQEDTTASATHELPEQITI</sequence>
<dbReference type="InterPro" id="IPR007735">
    <property type="entry name" value="Pecanex_C"/>
</dbReference>
<keyword evidence="10" id="KW-1185">Reference proteome</keyword>
<evidence type="ECO:0000256" key="7">
    <source>
        <dbReference type="SAM" id="MobiDB-lite"/>
    </source>
</evidence>
<proteinExistence type="inferred from homology"/>
<feature type="compositionally biased region" description="Polar residues" evidence="7">
    <location>
        <begin position="212"/>
        <end position="237"/>
    </location>
</feature>
<comment type="subcellular location">
    <subcellularLocation>
        <location evidence="1 6">Membrane</location>
        <topology evidence="1 6">Multi-pass membrane protein</topology>
    </subcellularLocation>
</comment>
<comment type="similarity">
    <text evidence="2 6">Belongs to the pecanex family.</text>
</comment>
<dbReference type="GeneTree" id="ENSGT00940000157374"/>
<keyword evidence="4" id="KW-1133">Transmembrane helix</keyword>
<evidence type="ECO:0000313" key="10">
    <source>
        <dbReference type="Proteomes" id="UP000314982"/>
    </source>
</evidence>
<keyword evidence="3" id="KW-0812">Transmembrane</keyword>
<feature type="compositionally biased region" description="Basic and acidic residues" evidence="7">
    <location>
        <begin position="238"/>
        <end position="252"/>
    </location>
</feature>
<evidence type="ECO:0000313" key="9">
    <source>
        <dbReference type="Ensembl" id="ENSHHUP00000062058.1"/>
    </source>
</evidence>
<evidence type="ECO:0000256" key="1">
    <source>
        <dbReference type="ARBA" id="ARBA00004141"/>
    </source>
</evidence>
<dbReference type="Pfam" id="PF05041">
    <property type="entry name" value="Pecanex_C"/>
    <property type="match status" value="1"/>
</dbReference>
<dbReference type="Ensembl" id="ENSHHUT00000064156.1">
    <property type="protein sequence ID" value="ENSHHUP00000062058.1"/>
    <property type="gene ID" value="ENSHHUG00000036716.1"/>
</dbReference>
<feature type="compositionally biased region" description="Polar residues" evidence="7">
    <location>
        <begin position="333"/>
        <end position="345"/>
    </location>
</feature>
<name>A0A4W5PIQ6_9TELE</name>
<evidence type="ECO:0000256" key="4">
    <source>
        <dbReference type="ARBA" id="ARBA00022989"/>
    </source>
</evidence>
<feature type="domain" description="Pecanex C-terminal" evidence="8">
    <location>
        <begin position="1"/>
        <end position="165"/>
    </location>
</feature>
<reference evidence="9" key="3">
    <citation type="submission" date="2025-09" db="UniProtKB">
        <authorList>
            <consortium name="Ensembl"/>
        </authorList>
    </citation>
    <scope>IDENTIFICATION</scope>
</reference>
<keyword evidence="5" id="KW-0472">Membrane</keyword>
<reference evidence="10" key="1">
    <citation type="submission" date="2018-06" db="EMBL/GenBank/DDBJ databases">
        <title>Genome assembly of Danube salmon.</title>
        <authorList>
            <person name="Macqueen D.J."/>
            <person name="Gundappa M.K."/>
        </authorList>
    </citation>
    <scope>NUCLEOTIDE SEQUENCE [LARGE SCALE GENOMIC DNA]</scope>
</reference>
<dbReference type="GO" id="GO:0016020">
    <property type="term" value="C:membrane"/>
    <property type="evidence" value="ECO:0007669"/>
    <property type="project" value="UniProtKB-SubCell"/>
</dbReference>
<evidence type="ECO:0000259" key="8">
    <source>
        <dbReference type="Pfam" id="PF05041"/>
    </source>
</evidence>